<accession>A0ABP8RSS4</accession>
<dbReference type="InterPro" id="IPR000873">
    <property type="entry name" value="AMP-dep_synth/lig_dom"/>
</dbReference>
<dbReference type="Pfam" id="PF00501">
    <property type="entry name" value="AMP-binding"/>
    <property type="match status" value="1"/>
</dbReference>
<evidence type="ECO:0000259" key="1">
    <source>
        <dbReference type="Pfam" id="PF00501"/>
    </source>
</evidence>
<evidence type="ECO:0000259" key="2">
    <source>
        <dbReference type="Pfam" id="PF13193"/>
    </source>
</evidence>
<dbReference type="InterPro" id="IPR045851">
    <property type="entry name" value="AMP-bd_C_sf"/>
</dbReference>
<comment type="caution">
    <text evidence="3">The sequence shown here is derived from an EMBL/GenBank/DDBJ whole genome shotgun (WGS) entry which is preliminary data.</text>
</comment>
<sequence>MATSVGSALHWWARTKGDQAALVFGEDVVDYRTLRDWSGAVARTLHERGVAEGDRVGLLGGNTPEWAAVALGVMKAGGVLVPLNPRLVGPELHTLLGDSGARLVVADPAFEAGIAQARELGSEVDTIPLPELAALRGGSTEGFRVDRDPQEPVALLFTSGSTGLSKGVICTNRTLLDIVFEASLCEEGLRPGGSSLLLLPLCFTPGLVWGLVMQVVLGGTLVVEAQLDPSRAVRALDEHRIETIFGVPLIYEVMSKAPEFAGADLSNLKTAVVGGAAVSVPLLEAWGSKGVKLRQIYGMTEAGGVATATWPSEAETHPDSCGSGSAFTEVKVVRPDGSECDPGERGEILLRGPGVAPGYWQDAETTGRAFQDGWLYSGDLGVCDAEGRLTFVDRMKDLIISGGINLSPVEIEAVISAIPGVREVSVIAAKDDRFGETPAAIVTADEGVTAEAIVEHCGRQMADYKVPRYVVLRSTELPRLPSGKLSKRAIRDEYTDVADRYEKVR</sequence>
<dbReference type="EMBL" id="BAABGT010000032">
    <property type="protein sequence ID" value="GAA4546706.1"/>
    <property type="molecule type" value="Genomic_DNA"/>
</dbReference>
<dbReference type="RefSeq" id="WP_345417555.1">
    <property type="nucleotide sequence ID" value="NZ_BAABGT010000032.1"/>
</dbReference>
<feature type="domain" description="AMP-binding enzyme C-terminal" evidence="2">
    <location>
        <begin position="410"/>
        <end position="484"/>
    </location>
</feature>
<dbReference type="Gene3D" id="3.30.300.30">
    <property type="match status" value="1"/>
</dbReference>
<feature type="domain" description="AMP-dependent synthetase/ligase" evidence="1">
    <location>
        <begin position="10"/>
        <end position="360"/>
    </location>
</feature>
<proteinExistence type="predicted"/>
<dbReference type="Proteomes" id="UP001501598">
    <property type="component" value="Unassembled WGS sequence"/>
</dbReference>
<evidence type="ECO:0000313" key="4">
    <source>
        <dbReference type="Proteomes" id="UP001501598"/>
    </source>
</evidence>
<organism evidence="3 4">
    <name type="scientific">Pseudonocardia xishanensis</name>
    <dbReference type="NCBI Taxonomy" id="630995"/>
    <lineage>
        <taxon>Bacteria</taxon>
        <taxon>Bacillati</taxon>
        <taxon>Actinomycetota</taxon>
        <taxon>Actinomycetes</taxon>
        <taxon>Pseudonocardiales</taxon>
        <taxon>Pseudonocardiaceae</taxon>
        <taxon>Pseudonocardia</taxon>
    </lineage>
</organism>
<dbReference type="InterPro" id="IPR025110">
    <property type="entry name" value="AMP-bd_C"/>
</dbReference>
<gene>
    <name evidence="3" type="ORF">GCM10023175_29470</name>
</gene>
<dbReference type="SUPFAM" id="SSF56801">
    <property type="entry name" value="Acetyl-CoA synthetase-like"/>
    <property type="match status" value="1"/>
</dbReference>
<dbReference type="InterPro" id="IPR020845">
    <property type="entry name" value="AMP-binding_CS"/>
</dbReference>
<dbReference type="PANTHER" id="PTHR43767:SF1">
    <property type="entry name" value="NONRIBOSOMAL PEPTIDE SYNTHASE PES1 (EUROFUNG)-RELATED"/>
    <property type="match status" value="1"/>
</dbReference>
<protein>
    <submittedName>
        <fullName evidence="3">Long-chain fatty acid--CoA ligase</fullName>
    </submittedName>
</protein>
<dbReference type="Gene3D" id="3.40.50.12780">
    <property type="entry name" value="N-terminal domain of ligase-like"/>
    <property type="match status" value="1"/>
</dbReference>
<dbReference type="InterPro" id="IPR042099">
    <property type="entry name" value="ANL_N_sf"/>
</dbReference>
<dbReference type="PROSITE" id="PS00455">
    <property type="entry name" value="AMP_BINDING"/>
    <property type="match status" value="1"/>
</dbReference>
<keyword evidence="4" id="KW-1185">Reference proteome</keyword>
<dbReference type="Pfam" id="PF13193">
    <property type="entry name" value="AMP-binding_C"/>
    <property type="match status" value="1"/>
</dbReference>
<dbReference type="InterPro" id="IPR050237">
    <property type="entry name" value="ATP-dep_AMP-bd_enzyme"/>
</dbReference>
<keyword evidence="3" id="KW-0436">Ligase</keyword>
<evidence type="ECO:0000313" key="3">
    <source>
        <dbReference type="EMBL" id="GAA4546706.1"/>
    </source>
</evidence>
<dbReference type="GO" id="GO:0016874">
    <property type="term" value="F:ligase activity"/>
    <property type="evidence" value="ECO:0007669"/>
    <property type="project" value="UniProtKB-KW"/>
</dbReference>
<dbReference type="PANTHER" id="PTHR43767">
    <property type="entry name" value="LONG-CHAIN-FATTY-ACID--COA LIGASE"/>
    <property type="match status" value="1"/>
</dbReference>
<name>A0ABP8RSS4_9PSEU</name>
<reference evidence="4" key="1">
    <citation type="journal article" date="2019" name="Int. J. Syst. Evol. Microbiol.">
        <title>The Global Catalogue of Microorganisms (GCM) 10K type strain sequencing project: providing services to taxonomists for standard genome sequencing and annotation.</title>
        <authorList>
            <consortium name="The Broad Institute Genomics Platform"/>
            <consortium name="The Broad Institute Genome Sequencing Center for Infectious Disease"/>
            <person name="Wu L."/>
            <person name="Ma J."/>
        </authorList>
    </citation>
    <scope>NUCLEOTIDE SEQUENCE [LARGE SCALE GENOMIC DNA]</scope>
    <source>
        <strain evidence="4">JCM 17906</strain>
    </source>
</reference>